<proteinExistence type="predicted"/>
<keyword evidence="2" id="KW-1133">Transmembrane helix</keyword>
<name>A0ABQ7S518_9ACAR</name>
<protein>
    <recommendedName>
        <fullName evidence="5">Transmembrane protein</fullName>
    </recommendedName>
</protein>
<keyword evidence="4" id="KW-1185">Reference proteome</keyword>
<reference evidence="3 4" key="1">
    <citation type="submission" date="2020-10" db="EMBL/GenBank/DDBJ databases">
        <authorList>
            <person name="Klimov P.B."/>
            <person name="Dyachkov S.M."/>
            <person name="Chetverikov P.E."/>
        </authorList>
    </citation>
    <scope>NUCLEOTIDE SEQUENCE [LARGE SCALE GENOMIC DNA]</scope>
    <source>
        <strain evidence="3">BMOC 18-1129-001#AD2665</strain>
        <tissue evidence="3">Entire mites</tissue>
    </source>
</reference>
<evidence type="ECO:0000313" key="4">
    <source>
        <dbReference type="Proteomes" id="UP000825002"/>
    </source>
</evidence>
<feature type="non-terminal residue" evidence="3">
    <location>
        <position position="1"/>
    </location>
</feature>
<sequence length="381" mass="40920">SVARYTASVTATNDFHVSFLAPREAPAVFENPKVFAVFGAVSNNENAVIDFVTLVSALGIVVDARVVTEKVIVCVDGRRHGSFFHNGLFERLLGGSNASPARHGARFALALVAALAAIVGAVGIAFVVVDAAVVDDVLERFAHEATTATVELVAGLTVRTIDEILFAHGLETARTMNQSTGTSVSKRTGEMMNPINNVKKTTNCYGRTCLLAICALLLIQSSSSVLLRPWIRFCYNPGEPQQSGLSSQCVFCNKHVFSHTLFECTGISAVTSYINTTQAFCIISKCIDQTKQRPILLGRKKRSIIGSLDDYSTTAMLDGYSGNHLFDTDTLGDDNDDDIGGASDIPMIQFVASQRQQTGSLSSSQLGSADHPMSQTIRRQT</sequence>
<keyword evidence="2" id="KW-0812">Transmembrane</keyword>
<feature type="transmembrane region" description="Helical" evidence="2">
    <location>
        <begin position="107"/>
        <end position="129"/>
    </location>
</feature>
<evidence type="ECO:0000256" key="1">
    <source>
        <dbReference type="SAM" id="MobiDB-lite"/>
    </source>
</evidence>
<gene>
    <name evidence="3" type="ORF">GZH46_02982</name>
</gene>
<dbReference type="Proteomes" id="UP000825002">
    <property type="component" value="Unassembled WGS sequence"/>
</dbReference>
<evidence type="ECO:0008006" key="5">
    <source>
        <dbReference type="Google" id="ProtNLM"/>
    </source>
</evidence>
<feature type="region of interest" description="Disordered" evidence="1">
    <location>
        <begin position="360"/>
        <end position="381"/>
    </location>
</feature>
<accession>A0ABQ7S518</accession>
<feature type="non-terminal residue" evidence="3">
    <location>
        <position position="381"/>
    </location>
</feature>
<evidence type="ECO:0000256" key="2">
    <source>
        <dbReference type="SAM" id="Phobius"/>
    </source>
</evidence>
<organism evidence="3 4">
    <name type="scientific">Fragariocoptes setiger</name>
    <dbReference type="NCBI Taxonomy" id="1670756"/>
    <lineage>
        <taxon>Eukaryota</taxon>
        <taxon>Metazoa</taxon>
        <taxon>Ecdysozoa</taxon>
        <taxon>Arthropoda</taxon>
        <taxon>Chelicerata</taxon>
        <taxon>Arachnida</taxon>
        <taxon>Acari</taxon>
        <taxon>Acariformes</taxon>
        <taxon>Trombidiformes</taxon>
        <taxon>Prostigmata</taxon>
        <taxon>Eupodina</taxon>
        <taxon>Eriophyoidea</taxon>
        <taxon>Phytoptidae</taxon>
        <taxon>Fragariocoptes</taxon>
    </lineage>
</organism>
<evidence type="ECO:0000313" key="3">
    <source>
        <dbReference type="EMBL" id="KAG9508518.1"/>
    </source>
</evidence>
<comment type="caution">
    <text evidence="3">The sequence shown here is derived from an EMBL/GenBank/DDBJ whole genome shotgun (WGS) entry which is preliminary data.</text>
</comment>
<keyword evidence="2" id="KW-0472">Membrane</keyword>
<dbReference type="EMBL" id="JAIFTH010001491">
    <property type="protein sequence ID" value="KAG9508518.1"/>
    <property type="molecule type" value="Genomic_DNA"/>
</dbReference>